<evidence type="ECO:0000313" key="1">
    <source>
        <dbReference type="EMBL" id="PKC55119.1"/>
    </source>
</evidence>
<organism evidence="1 2">
    <name type="scientific">Rhizophagus irregularis</name>
    <dbReference type="NCBI Taxonomy" id="588596"/>
    <lineage>
        <taxon>Eukaryota</taxon>
        <taxon>Fungi</taxon>
        <taxon>Fungi incertae sedis</taxon>
        <taxon>Mucoromycota</taxon>
        <taxon>Glomeromycotina</taxon>
        <taxon>Glomeromycetes</taxon>
        <taxon>Glomerales</taxon>
        <taxon>Glomeraceae</taxon>
        <taxon>Rhizophagus</taxon>
    </lineage>
</organism>
<sequence>MRLRIFHLFLSLLGSVLLRSYFSFLLLINLGIPAEFNMMNIHTTIGVLLSKF</sequence>
<gene>
    <name evidence="1" type="ORF">RhiirA1_429662</name>
</gene>
<name>A0A2I1FJ30_9GLOM</name>
<dbReference type="AlphaFoldDB" id="A0A2I1FJ30"/>
<dbReference type="Proteomes" id="UP000232688">
    <property type="component" value="Unassembled WGS sequence"/>
</dbReference>
<accession>A0A2I1FJ30</accession>
<reference evidence="1 2" key="1">
    <citation type="submission" date="2017-10" db="EMBL/GenBank/DDBJ databases">
        <title>Extensive intraspecific genome diversity in a model arbuscular mycorrhizal fungus.</title>
        <authorList>
            <person name="Chen E.C.H."/>
            <person name="Morin E."/>
            <person name="Baudet D."/>
            <person name="Noel J."/>
            <person name="Ndikumana S."/>
            <person name="Charron P."/>
            <person name="St-Onge C."/>
            <person name="Giorgi J."/>
            <person name="Grigoriev I.V."/>
            <person name="Roux C."/>
            <person name="Martin F.M."/>
            <person name="Corradi N."/>
        </authorList>
    </citation>
    <scope>NUCLEOTIDE SEQUENCE [LARGE SCALE GENOMIC DNA]</scope>
    <source>
        <strain evidence="1 2">A1</strain>
    </source>
</reference>
<evidence type="ECO:0000313" key="2">
    <source>
        <dbReference type="Proteomes" id="UP000232688"/>
    </source>
</evidence>
<comment type="caution">
    <text evidence="1">The sequence shown here is derived from an EMBL/GenBank/DDBJ whole genome shotgun (WGS) entry which is preliminary data.</text>
</comment>
<protein>
    <submittedName>
        <fullName evidence="1">Uncharacterized protein</fullName>
    </submittedName>
</protein>
<reference evidence="1 2" key="2">
    <citation type="submission" date="2017-10" db="EMBL/GenBank/DDBJ databases">
        <title>Genome analyses suggest a sexual origin of heterokaryosis in a supposedly ancient asexual fungus.</title>
        <authorList>
            <person name="Corradi N."/>
            <person name="Sedzielewska K."/>
            <person name="Noel J."/>
            <person name="Charron P."/>
            <person name="Farinelli L."/>
            <person name="Marton T."/>
            <person name="Kruger M."/>
            <person name="Pelin A."/>
            <person name="Brachmann A."/>
            <person name="Corradi N."/>
        </authorList>
    </citation>
    <scope>NUCLEOTIDE SEQUENCE [LARGE SCALE GENOMIC DNA]</scope>
    <source>
        <strain evidence="1 2">A1</strain>
    </source>
</reference>
<dbReference type="EMBL" id="LLXH01002778">
    <property type="protein sequence ID" value="PKC55119.1"/>
    <property type="molecule type" value="Genomic_DNA"/>
</dbReference>
<dbReference type="VEuPathDB" id="FungiDB:RhiirA1_429662"/>
<proteinExistence type="predicted"/>